<feature type="domain" description="DUF7674" evidence="1">
    <location>
        <begin position="172"/>
        <end position="273"/>
    </location>
</feature>
<gene>
    <name evidence="2" type="ORF">NE619_13740</name>
</gene>
<evidence type="ECO:0000313" key="2">
    <source>
        <dbReference type="EMBL" id="MCQ4637792.1"/>
    </source>
</evidence>
<evidence type="ECO:0000313" key="3">
    <source>
        <dbReference type="Proteomes" id="UP001524502"/>
    </source>
</evidence>
<protein>
    <recommendedName>
        <fullName evidence="1">DUF7674 domain-containing protein</fullName>
    </recommendedName>
</protein>
<dbReference type="EMBL" id="JANFXK010000016">
    <property type="protein sequence ID" value="MCQ4637792.1"/>
    <property type="molecule type" value="Genomic_DNA"/>
</dbReference>
<name>A0ABT1RRG6_9FIRM</name>
<accession>A0ABT1RRG6</accession>
<dbReference type="InterPro" id="IPR056091">
    <property type="entry name" value="DUF7674"/>
</dbReference>
<organism evidence="2 3">
    <name type="scientific">Anaerovorax odorimutans</name>
    <dbReference type="NCBI Taxonomy" id="109327"/>
    <lineage>
        <taxon>Bacteria</taxon>
        <taxon>Bacillati</taxon>
        <taxon>Bacillota</taxon>
        <taxon>Clostridia</taxon>
        <taxon>Peptostreptococcales</taxon>
        <taxon>Anaerovoracaceae</taxon>
        <taxon>Anaerovorax</taxon>
    </lineage>
</organism>
<dbReference type="Pfam" id="PF24722">
    <property type="entry name" value="DUF7674"/>
    <property type="match status" value="1"/>
</dbReference>
<sequence>MSYDLNILVLRQQEPIKVNGGKIDIVNERQPDCSLRYMDSWDYVKMQEGIWYQLGTDDDGFWSAMGIIDANFSQAVSLEKQKGVAFRHKELELYPVIVNDEYKTDVEALLYKFVEASPIKMVLFLARLQGPEDDLIYGTVKTEEFTKMLEAGEVYFNTAYIIKKNCKAYNSLLLKTFPELIKAFHKEPLIDCGLETGPYIVYGCLLEPFIERNIQLGKTERVKKIFDFIENLLNSNDQYIEEAIELGVLNDMKAASFNVELCKPFMGKKTKQLMGYADIE</sequence>
<dbReference type="Proteomes" id="UP001524502">
    <property type="component" value="Unassembled WGS sequence"/>
</dbReference>
<keyword evidence="3" id="KW-1185">Reference proteome</keyword>
<reference evidence="2 3" key="1">
    <citation type="submission" date="2022-06" db="EMBL/GenBank/DDBJ databases">
        <title>Isolation of gut microbiota from human fecal samples.</title>
        <authorList>
            <person name="Pamer E.G."/>
            <person name="Barat B."/>
            <person name="Waligurski E."/>
            <person name="Medina S."/>
            <person name="Paddock L."/>
            <person name="Mostad J."/>
        </authorList>
    </citation>
    <scope>NUCLEOTIDE SEQUENCE [LARGE SCALE GENOMIC DNA]</scope>
    <source>
        <strain evidence="2 3">SL.3.17</strain>
    </source>
</reference>
<evidence type="ECO:0000259" key="1">
    <source>
        <dbReference type="Pfam" id="PF24722"/>
    </source>
</evidence>
<dbReference type="RefSeq" id="WP_256132975.1">
    <property type="nucleotide sequence ID" value="NZ_JANFXK010000016.1"/>
</dbReference>
<comment type="caution">
    <text evidence="2">The sequence shown here is derived from an EMBL/GenBank/DDBJ whole genome shotgun (WGS) entry which is preliminary data.</text>
</comment>
<proteinExistence type="predicted"/>